<dbReference type="InterPro" id="IPR006977">
    <property type="entry name" value="Yip1_dom"/>
</dbReference>
<keyword evidence="3 7" id="KW-0812">Transmembrane</keyword>
<feature type="region of interest" description="Disordered" evidence="6">
    <location>
        <begin position="34"/>
        <end position="78"/>
    </location>
</feature>
<dbReference type="PANTHER" id="PTHR21236">
    <property type="entry name" value="GOLGI MEMBRANE PROTEIN YIP1"/>
    <property type="match status" value="1"/>
</dbReference>
<feature type="compositionally biased region" description="Basic and acidic residues" evidence="6">
    <location>
        <begin position="354"/>
        <end position="367"/>
    </location>
</feature>
<feature type="compositionally biased region" description="Basic and acidic residues" evidence="6">
    <location>
        <begin position="682"/>
        <end position="704"/>
    </location>
</feature>
<dbReference type="GO" id="GO:0016020">
    <property type="term" value="C:membrane"/>
    <property type="evidence" value="ECO:0007669"/>
    <property type="project" value="UniProtKB-SubCell"/>
</dbReference>
<dbReference type="SUPFAM" id="SSF50729">
    <property type="entry name" value="PH domain-like"/>
    <property type="match status" value="1"/>
</dbReference>
<evidence type="ECO:0000256" key="4">
    <source>
        <dbReference type="ARBA" id="ARBA00022989"/>
    </source>
</evidence>
<feature type="compositionally biased region" description="Low complexity" evidence="6">
    <location>
        <begin position="770"/>
        <end position="787"/>
    </location>
</feature>
<keyword evidence="4 7" id="KW-1133">Transmembrane helix</keyword>
<feature type="compositionally biased region" description="Acidic residues" evidence="6">
    <location>
        <begin position="838"/>
        <end position="850"/>
    </location>
</feature>
<name>A0A1S9RBY1_PENBI</name>
<dbReference type="InterPro" id="IPR000156">
    <property type="entry name" value="Ran_bind_dom"/>
</dbReference>
<evidence type="ECO:0000256" key="2">
    <source>
        <dbReference type="ARBA" id="ARBA00010596"/>
    </source>
</evidence>
<feature type="transmembrane region" description="Helical" evidence="7">
    <location>
        <begin position="252"/>
        <end position="276"/>
    </location>
</feature>
<dbReference type="Gene3D" id="2.30.29.30">
    <property type="entry name" value="Pleckstrin-homology domain (PH domain)/Phosphotyrosine-binding domain (PTB)"/>
    <property type="match status" value="1"/>
</dbReference>
<reference evidence="10" key="1">
    <citation type="submission" date="2015-09" db="EMBL/GenBank/DDBJ databases">
        <authorList>
            <person name="Fill T.P."/>
            <person name="Baretta J.F."/>
            <person name="de Almeida L.G."/>
            <person name="Rocha M."/>
            <person name="de Souza D.H."/>
            <person name="Malavazi I."/>
            <person name="Cerdeira L.T."/>
            <person name="Hong H."/>
            <person name="Samborskyy M."/>
            <person name="de Vasconcelos A.T."/>
            <person name="Leadlay P."/>
            <person name="Rodrigues-Filho E."/>
        </authorList>
    </citation>
    <scope>NUCLEOTIDE SEQUENCE [LARGE SCALE GENOMIC DNA]</scope>
    <source>
        <strain evidence="10">LaBioMMi 136</strain>
    </source>
</reference>
<feature type="transmembrane region" description="Helical" evidence="7">
    <location>
        <begin position="224"/>
        <end position="246"/>
    </location>
</feature>
<dbReference type="InterPro" id="IPR011993">
    <property type="entry name" value="PH-like_dom_sf"/>
</dbReference>
<dbReference type="PANTHER" id="PTHR21236:SF1">
    <property type="entry name" value="PROTEIN YIPF6"/>
    <property type="match status" value="1"/>
</dbReference>
<feature type="region of interest" description="Disordered" evidence="6">
    <location>
        <begin position="324"/>
        <end position="486"/>
    </location>
</feature>
<protein>
    <recommendedName>
        <fullName evidence="8">RanBD1 domain-containing protein</fullName>
    </recommendedName>
</protein>
<proteinExistence type="inferred from homology"/>
<feature type="compositionally biased region" description="Low complexity" evidence="6">
    <location>
        <begin position="707"/>
        <end position="759"/>
    </location>
</feature>
<feature type="compositionally biased region" description="Low complexity" evidence="6">
    <location>
        <begin position="578"/>
        <end position="592"/>
    </location>
</feature>
<feature type="compositionally biased region" description="Low complexity" evidence="6">
    <location>
        <begin position="375"/>
        <end position="386"/>
    </location>
</feature>
<sequence length="990" mass="104977">MASVQPGYSHGDLHDDESLLDDDLIEADHDIEADDPLHTSDTAPLRGNIAPDSGSRGSRVDGYGNYLTSSIPGEDRRATQNTIDETVWATLSRDLIAVWEKMRQVLWPKYLLGGILQRGGGGMGEGDAAERGEASGFGRNLRGFVGRWPDADVVLQGGMSEGLRDWDLWGPLVFCLVLSLFLSVAKGDQASLVFSGVFCIVWIGEAAVTLQIKLLGGKISFFQSICIIGYTLFPLVIAALLSALGLPTIARIPVYLVLVAWSLAAGVSILGGSGVVRNRVGIAVYPLLTVRLRSPPLILSQLHSWFAVGSCITHLDSPNVPCSRGVSTMVSASDEQKAPADLTSGDARSPPSDTDERPVRNQLKETSIDSPNNMATSADSSFAASALEQGSGRKRSFEEARGDTDDAIENGDGPRKRSRESTPEDAKKDSAAVPGSDNVSEPDPKDPVPATPKDLATDESSPGTLDSSDVEVIVISDSEPEDFNAPQGIIEIIEICSDSESESESELEVAKVPVSVDVIPISDSESESEEEAQTPALSHAHEGGLDSSELKSPGLSVSRENTPESEILGAQVEHPARSLSEASSSGWSSDWSSDQETWCFVEREDTPESKIPGAQTEQSARSPSEASSSGWSSGQETWFFVESDNTNTYSQDPKKLDTADAMNDDNAKALPKKRSLEQLQEEGAKEAEETENKRHRDNSQERETQTANAFAKSAFANAAASSPFASLGGSTSTSTAEKPASTSAFASSALSSFAGSDNSPFGSLGNSKPSVFKSGSGMSGFGSSSTSGFGSLKSGFAGVSGGFAAAAKSGGLTNFASPNAPVTLGGESKPSKPIGADESGDEGSDSESGEETTAFEADKTDERFYEQTIETGEEEEENLFTCKGKLFHFSSGEWKERGVGTFKVNARTSETGKQHGRMIMRADGALRVMLNSPVFKGMTFGDAKNQEPTSKQILLASNEEGRTVPLLLRVGNEALAKDLYVIIKDLLDGE</sequence>
<evidence type="ECO:0000256" key="5">
    <source>
        <dbReference type="ARBA" id="ARBA00023136"/>
    </source>
</evidence>
<evidence type="ECO:0000256" key="7">
    <source>
        <dbReference type="SAM" id="Phobius"/>
    </source>
</evidence>
<dbReference type="Pfam" id="PF04893">
    <property type="entry name" value="Yip1"/>
    <property type="match status" value="1"/>
</dbReference>
<feature type="compositionally biased region" description="Low complexity" evidence="6">
    <location>
        <begin position="617"/>
        <end position="635"/>
    </location>
</feature>
<comment type="caution">
    <text evidence="9">The sequence shown here is derived from an EMBL/GenBank/DDBJ whole genome shotgun (WGS) entry which is preliminary data.</text>
</comment>
<evidence type="ECO:0000259" key="8">
    <source>
        <dbReference type="PROSITE" id="PS50196"/>
    </source>
</evidence>
<feature type="compositionally biased region" description="Basic and acidic residues" evidence="6">
    <location>
        <begin position="395"/>
        <end position="404"/>
    </location>
</feature>
<gene>
    <name evidence="9" type="ORF">PEBR_37568</name>
</gene>
<keyword evidence="5 7" id="KW-0472">Membrane</keyword>
<feature type="domain" description="RanBD1" evidence="8">
    <location>
        <begin position="869"/>
        <end position="985"/>
    </location>
</feature>
<feature type="compositionally biased region" description="Polar residues" evidence="6">
    <location>
        <begin position="760"/>
        <end position="769"/>
    </location>
</feature>
<evidence type="ECO:0000313" key="10">
    <source>
        <dbReference type="Proteomes" id="UP000190744"/>
    </source>
</evidence>
<dbReference type="GO" id="GO:0005802">
    <property type="term" value="C:trans-Golgi network"/>
    <property type="evidence" value="ECO:0007669"/>
    <property type="project" value="TreeGrafter"/>
</dbReference>
<dbReference type="AlphaFoldDB" id="A0A1S9RBY1"/>
<feature type="transmembrane region" description="Helical" evidence="7">
    <location>
        <begin position="191"/>
        <end position="212"/>
    </location>
</feature>
<feature type="compositionally biased region" description="Low complexity" evidence="6">
    <location>
        <begin position="466"/>
        <end position="477"/>
    </location>
</feature>
<evidence type="ECO:0000313" key="9">
    <source>
        <dbReference type="EMBL" id="OOQ82780.1"/>
    </source>
</evidence>
<evidence type="ECO:0000256" key="1">
    <source>
        <dbReference type="ARBA" id="ARBA00004141"/>
    </source>
</evidence>
<evidence type="ECO:0000256" key="3">
    <source>
        <dbReference type="ARBA" id="ARBA00022692"/>
    </source>
</evidence>
<dbReference type="EMBL" id="LJBN01000211">
    <property type="protein sequence ID" value="OOQ82780.1"/>
    <property type="molecule type" value="Genomic_DNA"/>
</dbReference>
<dbReference type="PROSITE" id="PS50196">
    <property type="entry name" value="RANBD1"/>
    <property type="match status" value="1"/>
</dbReference>
<feature type="compositionally biased region" description="Basic and acidic residues" evidence="6">
    <location>
        <begin position="412"/>
        <end position="430"/>
    </location>
</feature>
<dbReference type="InterPro" id="IPR045231">
    <property type="entry name" value="Yip1/4-like"/>
</dbReference>
<organism evidence="9 10">
    <name type="scientific">Penicillium brasilianum</name>
    <dbReference type="NCBI Taxonomy" id="104259"/>
    <lineage>
        <taxon>Eukaryota</taxon>
        <taxon>Fungi</taxon>
        <taxon>Dikarya</taxon>
        <taxon>Ascomycota</taxon>
        <taxon>Pezizomycotina</taxon>
        <taxon>Eurotiomycetes</taxon>
        <taxon>Eurotiomycetidae</taxon>
        <taxon>Eurotiales</taxon>
        <taxon>Aspergillaceae</taxon>
        <taxon>Penicillium</taxon>
    </lineage>
</organism>
<comment type="subcellular location">
    <subcellularLocation>
        <location evidence="1">Membrane</location>
        <topology evidence="1">Multi-pass membrane protein</topology>
    </subcellularLocation>
</comment>
<feature type="region of interest" description="Disordered" evidence="6">
    <location>
        <begin position="818"/>
        <end position="862"/>
    </location>
</feature>
<dbReference type="Pfam" id="PF00638">
    <property type="entry name" value="Ran_BP1"/>
    <property type="match status" value="1"/>
</dbReference>
<evidence type="ECO:0000256" key="6">
    <source>
        <dbReference type="SAM" id="MobiDB-lite"/>
    </source>
</evidence>
<comment type="similarity">
    <text evidence="2">Belongs to the YIP1 family.</text>
</comment>
<accession>A0A1S9RBY1</accession>
<feature type="region of interest" description="Disordered" evidence="6">
    <location>
        <begin position="520"/>
        <end position="787"/>
    </location>
</feature>
<dbReference type="SMART" id="SM00160">
    <property type="entry name" value="RanBD"/>
    <property type="match status" value="1"/>
</dbReference>
<dbReference type="Proteomes" id="UP000190744">
    <property type="component" value="Unassembled WGS sequence"/>
</dbReference>
<dbReference type="GO" id="GO:0006888">
    <property type="term" value="P:endoplasmic reticulum to Golgi vesicle-mediated transport"/>
    <property type="evidence" value="ECO:0007669"/>
    <property type="project" value="InterPro"/>
</dbReference>
<feature type="transmembrane region" description="Helical" evidence="7">
    <location>
        <begin position="168"/>
        <end position="185"/>
    </location>
</feature>